<evidence type="ECO:0000256" key="9">
    <source>
        <dbReference type="ARBA" id="ARBA00022630"/>
    </source>
</evidence>
<comment type="subcellular location">
    <subcellularLocation>
        <location evidence="3 19">Cytoplasm</location>
    </subcellularLocation>
</comment>
<keyword evidence="8 19" id="KW-0132">Cell division</keyword>
<comment type="similarity">
    <text evidence="19">Belongs to the MurB family.</text>
</comment>
<evidence type="ECO:0000256" key="7">
    <source>
        <dbReference type="ARBA" id="ARBA00022490"/>
    </source>
</evidence>
<dbReference type="UniPathway" id="UPA00219"/>
<accession>A0A1B1S7K7</accession>
<dbReference type="SUPFAM" id="SSF56194">
    <property type="entry name" value="Uridine diphospho-N-Acetylenolpyruvylglucosamine reductase, MurB, C-terminal domain"/>
    <property type="match status" value="1"/>
</dbReference>
<dbReference type="EMBL" id="CP015402">
    <property type="protein sequence ID" value="ANU62778.1"/>
    <property type="molecule type" value="Genomic_DNA"/>
</dbReference>
<dbReference type="InterPro" id="IPR011601">
    <property type="entry name" value="MurB_C"/>
</dbReference>
<dbReference type="InterPro" id="IPR003170">
    <property type="entry name" value="MurB"/>
</dbReference>
<feature type="active site" evidence="19">
    <location>
        <position position="334"/>
    </location>
</feature>
<evidence type="ECO:0000256" key="13">
    <source>
        <dbReference type="ARBA" id="ARBA00022984"/>
    </source>
</evidence>
<evidence type="ECO:0000256" key="2">
    <source>
        <dbReference type="ARBA" id="ARBA00003921"/>
    </source>
</evidence>
<accession>A0A1Z2XE79</accession>
<dbReference type="InterPro" id="IPR016167">
    <property type="entry name" value="FAD-bd_PCMH_sub1"/>
</dbReference>
<dbReference type="InterPro" id="IPR036318">
    <property type="entry name" value="FAD-bd_PCMH-like_sf"/>
</dbReference>
<dbReference type="InterPro" id="IPR036635">
    <property type="entry name" value="MurB_C_sf"/>
</dbReference>
<dbReference type="InterPro" id="IPR006094">
    <property type="entry name" value="Oxid_FAD_bind_N"/>
</dbReference>
<dbReference type="GO" id="GO:0008360">
    <property type="term" value="P:regulation of cell shape"/>
    <property type="evidence" value="ECO:0007669"/>
    <property type="project" value="UniProtKB-KW"/>
</dbReference>
<dbReference type="Gene3D" id="3.90.78.10">
    <property type="entry name" value="UDP-N-acetylenolpyruvoylglucosamine reductase, C-terminal domain"/>
    <property type="match status" value="1"/>
</dbReference>
<evidence type="ECO:0000313" key="21">
    <source>
        <dbReference type="EMBL" id="ANU62778.1"/>
    </source>
</evidence>
<evidence type="ECO:0000256" key="4">
    <source>
        <dbReference type="ARBA" id="ARBA00004752"/>
    </source>
</evidence>
<keyword evidence="11 19" id="KW-0521">NADP</keyword>
<evidence type="ECO:0000256" key="19">
    <source>
        <dbReference type="HAMAP-Rule" id="MF_00037"/>
    </source>
</evidence>
<keyword evidence="14 19" id="KW-0560">Oxidoreductase</keyword>
<protein>
    <recommendedName>
        <fullName evidence="6 19">UDP-N-acetylenolpyruvoylglucosamine reductase</fullName>
        <ecNumber evidence="5 19">1.3.1.98</ecNumber>
    </recommendedName>
    <alternativeName>
        <fullName evidence="17 19">UDP-N-acetylmuramate dehydrogenase</fullName>
    </alternativeName>
</protein>
<keyword evidence="9 19" id="KW-0285">Flavoprotein</keyword>
<reference evidence="22" key="1">
    <citation type="submission" date="2016-04" db="EMBL/GenBank/DDBJ databases">
        <title>Complete Genome Sequences of Twelve Strains of a Stable Defined Moderately Diverse Mouse Microbiota 2 (sDMDMm2).</title>
        <authorList>
            <person name="Uchimura Y."/>
            <person name="Wyss M."/>
            <person name="Brugiroux S."/>
            <person name="Limenitakis J.P."/>
            <person name="Stecher B."/>
            <person name="McCoy K.D."/>
            <person name="Macpherson A.J."/>
        </authorList>
    </citation>
    <scope>NUCLEOTIDE SEQUENCE [LARGE SCALE GENOMIC DNA]</scope>
    <source>
        <strain evidence="22">YL27</strain>
    </source>
</reference>
<dbReference type="Gene3D" id="3.30.43.10">
    <property type="entry name" value="Uridine Diphospho-n-acetylenolpyruvylglucosamine Reductase, domain 2"/>
    <property type="match status" value="1"/>
</dbReference>
<evidence type="ECO:0000256" key="12">
    <source>
        <dbReference type="ARBA" id="ARBA00022960"/>
    </source>
</evidence>
<keyword evidence="22" id="KW-1185">Reference proteome</keyword>
<dbReference type="GeneID" id="65535797"/>
<dbReference type="GO" id="GO:0071555">
    <property type="term" value="P:cell wall organization"/>
    <property type="evidence" value="ECO:0007669"/>
    <property type="project" value="UniProtKB-KW"/>
</dbReference>
<dbReference type="PANTHER" id="PTHR21071:SF4">
    <property type="entry name" value="UDP-N-ACETYLENOLPYRUVOYLGLUCOSAMINE REDUCTASE"/>
    <property type="match status" value="1"/>
</dbReference>
<evidence type="ECO:0000256" key="16">
    <source>
        <dbReference type="ARBA" id="ARBA00023316"/>
    </source>
</evidence>
<organism evidence="21 22">
    <name type="scientific">Muribaculum intestinale</name>
    <dbReference type="NCBI Taxonomy" id="1796646"/>
    <lineage>
        <taxon>Bacteria</taxon>
        <taxon>Pseudomonadati</taxon>
        <taxon>Bacteroidota</taxon>
        <taxon>Bacteroidia</taxon>
        <taxon>Bacteroidales</taxon>
        <taxon>Muribaculaceae</taxon>
        <taxon>Muribaculum</taxon>
    </lineage>
</organism>
<dbReference type="Gene3D" id="3.30.465.10">
    <property type="match status" value="1"/>
</dbReference>
<dbReference type="PANTHER" id="PTHR21071">
    <property type="entry name" value="UDP-N-ACETYLENOLPYRUVOYLGLUCOSAMINE REDUCTASE"/>
    <property type="match status" value="1"/>
</dbReference>
<proteinExistence type="inferred from homology"/>
<dbReference type="Proteomes" id="UP000186351">
    <property type="component" value="Chromosome"/>
</dbReference>
<dbReference type="GO" id="GO:0008762">
    <property type="term" value="F:UDP-N-acetylmuramate dehydrogenase activity"/>
    <property type="evidence" value="ECO:0007669"/>
    <property type="project" value="UniProtKB-UniRule"/>
</dbReference>
<dbReference type="InterPro" id="IPR016169">
    <property type="entry name" value="FAD-bd_PCMH_sub2"/>
</dbReference>
<evidence type="ECO:0000256" key="3">
    <source>
        <dbReference type="ARBA" id="ARBA00004496"/>
    </source>
</evidence>
<feature type="domain" description="FAD-binding PCMH-type" evidence="20">
    <location>
        <begin position="16"/>
        <end position="189"/>
    </location>
</feature>
<comment type="catalytic activity">
    <reaction evidence="18 19">
        <text>UDP-N-acetyl-alpha-D-muramate + NADP(+) = UDP-N-acetyl-3-O-(1-carboxyvinyl)-alpha-D-glucosamine + NADPH + H(+)</text>
        <dbReference type="Rhea" id="RHEA:12248"/>
        <dbReference type="ChEBI" id="CHEBI:15378"/>
        <dbReference type="ChEBI" id="CHEBI:57783"/>
        <dbReference type="ChEBI" id="CHEBI:58349"/>
        <dbReference type="ChEBI" id="CHEBI:68483"/>
        <dbReference type="ChEBI" id="CHEBI:70757"/>
        <dbReference type="EC" id="1.3.1.98"/>
    </reaction>
</comment>
<dbReference type="OrthoDB" id="9804753at2"/>
<dbReference type="AlphaFoldDB" id="A0A1B1S7K7"/>
<sequence>MNLQSNFDLAPVTTFHIRARARYYASYSSVRELADILAMPEVQGLPVLHMGGGSNFLFTCDYPGIVLHSAVSGITFAGGDGPEVLATAGAGERWDDFVEHACRAGYNGIENLSMIPGSVGAAAVQNIGAYGVELADRIHSVTAYDTVLAREVVLLPSELHYGYRQSLFKEPHAEGRYVVIAVTVRLTSEPAFNLAYGPLRELAALDSLTSMDVRRRVMEIRHSKLPDPDVKGQGNAGSFFKNPVVSQDKFHRLVAEWPDIPSYPLSDGEVKIPAGWLIEHAGLKGARVGGAMVYPRQCLVIVNTGDAVASDVVALSGKIQDEVLRTFGIRLHPEVIFVGD</sequence>
<dbReference type="EC" id="1.3.1.98" evidence="5 19"/>
<evidence type="ECO:0000256" key="5">
    <source>
        <dbReference type="ARBA" id="ARBA00012518"/>
    </source>
</evidence>
<gene>
    <name evidence="19" type="primary">murB</name>
    <name evidence="21" type="ORF">A4V02_02930</name>
</gene>
<dbReference type="GO" id="GO:0051301">
    <property type="term" value="P:cell division"/>
    <property type="evidence" value="ECO:0007669"/>
    <property type="project" value="UniProtKB-KW"/>
</dbReference>
<dbReference type="GO" id="GO:0071949">
    <property type="term" value="F:FAD binding"/>
    <property type="evidence" value="ECO:0007669"/>
    <property type="project" value="InterPro"/>
</dbReference>
<dbReference type="Pfam" id="PF01565">
    <property type="entry name" value="FAD_binding_4"/>
    <property type="match status" value="1"/>
</dbReference>
<keyword evidence="16 19" id="KW-0961">Cell wall biogenesis/degradation</keyword>
<dbReference type="RefSeq" id="WP_068960158.1">
    <property type="nucleotide sequence ID" value="NZ_CAJTAP010000002.1"/>
</dbReference>
<dbReference type="SUPFAM" id="SSF56176">
    <property type="entry name" value="FAD-binding/transporter-associated domain-like"/>
    <property type="match status" value="1"/>
</dbReference>
<comment type="cofactor">
    <cofactor evidence="1 19">
        <name>FAD</name>
        <dbReference type="ChEBI" id="CHEBI:57692"/>
    </cofactor>
</comment>
<comment type="function">
    <text evidence="2 19">Cell wall formation.</text>
</comment>
<evidence type="ECO:0000256" key="11">
    <source>
        <dbReference type="ARBA" id="ARBA00022857"/>
    </source>
</evidence>
<dbReference type="GO" id="GO:0009252">
    <property type="term" value="P:peptidoglycan biosynthetic process"/>
    <property type="evidence" value="ECO:0007669"/>
    <property type="project" value="UniProtKB-UniRule"/>
</dbReference>
<keyword evidence="15 19" id="KW-0131">Cell cycle</keyword>
<dbReference type="GO" id="GO:0005829">
    <property type="term" value="C:cytosol"/>
    <property type="evidence" value="ECO:0007669"/>
    <property type="project" value="TreeGrafter"/>
</dbReference>
<evidence type="ECO:0000256" key="6">
    <source>
        <dbReference type="ARBA" id="ARBA00015188"/>
    </source>
</evidence>
<dbReference type="NCBIfam" id="TIGR00179">
    <property type="entry name" value="murB"/>
    <property type="match status" value="1"/>
</dbReference>
<dbReference type="STRING" id="1796646.A4V02_02930"/>
<evidence type="ECO:0000256" key="17">
    <source>
        <dbReference type="ARBA" id="ARBA00031026"/>
    </source>
</evidence>
<keyword evidence="13 19" id="KW-0573">Peptidoglycan synthesis</keyword>
<evidence type="ECO:0000256" key="14">
    <source>
        <dbReference type="ARBA" id="ARBA00023002"/>
    </source>
</evidence>
<dbReference type="NCBIfam" id="NF000755">
    <property type="entry name" value="PRK00046.1"/>
    <property type="match status" value="1"/>
</dbReference>
<evidence type="ECO:0000256" key="10">
    <source>
        <dbReference type="ARBA" id="ARBA00022827"/>
    </source>
</evidence>
<comment type="pathway">
    <text evidence="4 19">Cell wall biogenesis; peptidoglycan biosynthesis.</text>
</comment>
<dbReference type="NCBIfam" id="NF010478">
    <property type="entry name" value="PRK13903.1"/>
    <property type="match status" value="1"/>
</dbReference>
<evidence type="ECO:0000256" key="15">
    <source>
        <dbReference type="ARBA" id="ARBA00023306"/>
    </source>
</evidence>
<dbReference type="Pfam" id="PF02873">
    <property type="entry name" value="MurB_C"/>
    <property type="match status" value="1"/>
</dbReference>
<name>A0A1B1S7K7_9BACT</name>
<evidence type="ECO:0000256" key="8">
    <source>
        <dbReference type="ARBA" id="ARBA00022618"/>
    </source>
</evidence>
<keyword evidence="12 19" id="KW-0133">Cell shape</keyword>
<keyword evidence="7 19" id="KW-0963">Cytoplasm</keyword>
<dbReference type="HAMAP" id="MF_00037">
    <property type="entry name" value="MurB"/>
    <property type="match status" value="1"/>
</dbReference>
<feature type="active site" evidence="19">
    <location>
        <position position="164"/>
    </location>
</feature>
<keyword evidence="10 19" id="KW-0274">FAD</keyword>
<dbReference type="KEGG" id="pary:A4V02_02930"/>
<evidence type="ECO:0000256" key="1">
    <source>
        <dbReference type="ARBA" id="ARBA00001974"/>
    </source>
</evidence>
<evidence type="ECO:0000256" key="18">
    <source>
        <dbReference type="ARBA" id="ARBA00048914"/>
    </source>
</evidence>
<evidence type="ECO:0000259" key="20">
    <source>
        <dbReference type="PROSITE" id="PS51387"/>
    </source>
</evidence>
<dbReference type="InterPro" id="IPR016166">
    <property type="entry name" value="FAD-bd_PCMH"/>
</dbReference>
<evidence type="ECO:0000313" key="22">
    <source>
        <dbReference type="Proteomes" id="UP000186351"/>
    </source>
</evidence>
<dbReference type="PROSITE" id="PS51387">
    <property type="entry name" value="FAD_PCMH"/>
    <property type="match status" value="1"/>
</dbReference>
<feature type="active site" description="Proton donor" evidence="19">
    <location>
        <position position="238"/>
    </location>
</feature>